<keyword evidence="16" id="KW-1185">Reference proteome</keyword>
<dbReference type="InterPro" id="IPR003591">
    <property type="entry name" value="Leu-rich_rpt_typical-subtyp"/>
</dbReference>
<dbReference type="InterPro" id="IPR013210">
    <property type="entry name" value="LRR_N_plant-typ"/>
</dbReference>
<keyword evidence="8 12" id="KW-1133">Transmembrane helix</keyword>
<dbReference type="FunFam" id="3.80.10.10:FF:000111">
    <property type="entry name" value="LRR receptor-like serine/threonine-protein kinase ERECTA"/>
    <property type="match status" value="1"/>
</dbReference>
<evidence type="ECO:0000256" key="6">
    <source>
        <dbReference type="ARBA" id="ARBA00022729"/>
    </source>
</evidence>
<gene>
    <name evidence="15" type="ORF">E3N88_37976</name>
</gene>
<dbReference type="InterPro" id="IPR046956">
    <property type="entry name" value="RLP23-like"/>
</dbReference>
<evidence type="ECO:0000256" key="1">
    <source>
        <dbReference type="ARBA" id="ARBA00004251"/>
    </source>
</evidence>
<feature type="region of interest" description="Disordered" evidence="11">
    <location>
        <begin position="1"/>
        <end position="31"/>
    </location>
</feature>
<evidence type="ECO:0000256" key="5">
    <source>
        <dbReference type="ARBA" id="ARBA00022692"/>
    </source>
</evidence>
<feature type="compositionally biased region" description="Basic and acidic residues" evidence="11">
    <location>
        <begin position="1"/>
        <end position="10"/>
    </location>
</feature>
<dbReference type="AlphaFoldDB" id="A0A5N6LSS9"/>
<dbReference type="InterPro" id="IPR032675">
    <property type="entry name" value="LRR_dom_sf"/>
</dbReference>
<dbReference type="Pfam" id="PF08263">
    <property type="entry name" value="LRRNT_2"/>
    <property type="match status" value="1"/>
</dbReference>
<keyword evidence="3" id="KW-1003">Cell membrane</keyword>
<feature type="transmembrane region" description="Helical" evidence="12">
    <location>
        <begin position="1060"/>
        <end position="1083"/>
    </location>
</feature>
<evidence type="ECO:0000256" key="11">
    <source>
        <dbReference type="SAM" id="MobiDB-lite"/>
    </source>
</evidence>
<keyword evidence="9 12" id="KW-0472">Membrane</keyword>
<evidence type="ECO:0000256" key="10">
    <source>
        <dbReference type="ARBA" id="ARBA00023180"/>
    </source>
</evidence>
<name>A0A5N6LSS9_9ASTR</name>
<dbReference type="SUPFAM" id="SSF52058">
    <property type="entry name" value="L domain-like"/>
    <property type="match status" value="2"/>
</dbReference>
<dbReference type="Gene3D" id="3.80.10.10">
    <property type="entry name" value="Ribonuclease Inhibitor"/>
    <property type="match status" value="5"/>
</dbReference>
<keyword evidence="4" id="KW-0433">Leucine-rich repeat</keyword>
<dbReference type="InterPro" id="IPR055414">
    <property type="entry name" value="LRR_R13L4/SHOC2-like"/>
</dbReference>
<evidence type="ECO:0000313" key="16">
    <source>
        <dbReference type="Proteomes" id="UP000326396"/>
    </source>
</evidence>
<dbReference type="PANTHER" id="PTHR48063">
    <property type="entry name" value="LRR RECEPTOR-LIKE KINASE"/>
    <property type="match status" value="1"/>
</dbReference>
<evidence type="ECO:0000259" key="14">
    <source>
        <dbReference type="Pfam" id="PF23598"/>
    </source>
</evidence>
<dbReference type="Pfam" id="PF23598">
    <property type="entry name" value="LRR_14"/>
    <property type="match status" value="1"/>
</dbReference>
<accession>A0A5N6LSS9</accession>
<dbReference type="SMART" id="SM00369">
    <property type="entry name" value="LRR_TYP"/>
    <property type="match status" value="12"/>
</dbReference>
<evidence type="ECO:0000256" key="2">
    <source>
        <dbReference type="ARBA" id="ARBA00009592"/>
    </source>
</evidence>
<feature type="domain" description="Disease resistance R13L4/SHOC-2-like LRR" evidence="14">
    <location>
        <begin position="487"/>
        <end position="697"/>
    </location>
</feature>
<evidence type="ECO:0000313" key="15">
    <source>
        <dbReference type="EMBL" id="KAD2804599.1"/>
    </source>
</evidence>
<dbReference type="Pfam" id="PF00560">
    <property type="entry name" value="LRR_1"/>
    <property type="match status" value="5"/>
</dbReference>
<dbReference type="Pfam" id="PF13855">
    <property type="entry name" value="LRR_8"/>
    <property type="match status" value="1"/>
</dbReference>
<keyword evidence="6" id="KW-0732">Signal</keyword>
<evidence type="ECO:0000256" key="4">
    <source>
        <dbReference type="ARBA" id="ARBA00022614"/>
    </source>
</evidence>
<dbReference type="FunFam" id="3.80.10.10:FF:000095">
    <property type="entry name" value="LRR receptor-like serine/threonine-protein kinase GSO1"/>
    <property type="match status" value="1"/>
</dbReference>
<comment type="caution">
    <text evidence="15">The sequence shown here is derived from an EMBL/GenBank/DDBJ whole genome shotgun (WGS) entry which is preliminary data.</text>
</comment>
<sequence length="1120" mass="125144">MGKADSRSAVDESAEEIGVKASIGSGGDGVSWNDGKWRRRRRRRRRRSSIGGGEGCAFLEENRRWLQMVVLLAATGRIEKCGLWRWHPVTVVCMAVAHGDRLALLEFKHSIKDDFKVLSSWVGVDCCSWKGVSCDDATKSVAGLHLRGNYEGLFGSYIGEDYYLVLDLGSSSFSQILISNDMTWVSRLFALRYLDLSGADFSQSKNINAVLSMITSLTYLSLQHCELSNVDLGFHLNSSKKMPIIEHLDLSLNFFQGQLPHFFQNLTSLTFLHLSYYNLSLAWNTMNLLNIIPSLSELRLPWCSLHSVHFSPTYFNVSAHSNVHYLELSHNSIEGRFPSELTNMTSLRVLDLSENGLNSSVPVMPNLLKLDVSSNKFEHIELVGIWRQCHLKELSFSGNYFGEEMIGPSTNMSECSKYALEMLDSNDNGLKGSIPESIERLTNLRVLRMISNELTGSIPKALERLRPLEVLDLSYNNLTGPIPTFLGKLTELRLPENQFTGSIPESLGRLASLTHLDLRSNYLTGLIPPSLGRLTFLVELNLGLNQLTGPIPTSLGRLASLQEFLVFSNLLNGTLPISLGQLSKLAILDVSNNSLGGVLLEAHFANLSMLEHLDTTSNHKFIFNISHEWIPPFQLRSVRLSSCKIAYGFPQWLQTQRKLEDLVVSNTSLHGNLPTWLQKMPVITYLDLSHNQLSGSLINLPSRNPINGFESGEYLLLHNNLFNGSIPMSLCRRTNLVVVDVSRNRLSGKIPDCFQHLQQLSALILNSNELFGVLPSSLGNNSSSLAWIKLNDNNFNGKLPRDLKNLRFLRVLDLGNNEFFGNIPKWIGEDLTYMMVLRLHKNNFVGRIPQSLCRCSNLQILDVANNNLTGSIPHCFGKLHGMIQTTGLDIHNGSYTSDENQMMTQVMKGMELEYTTTLKLVFNMDLSSNKLTGQIPQEITALTLLVGLNVSHNHLTGTIPDNIGYMKALNSLDLSDNRFTGMIPSSLAALNFLSYMNLSHNNLSGRIPTGNQLQTIADPSMYAGNMDLCGAPLLNNCSNHENTPTTSKNNKEDADEPNNLWFYVDILCGFATGFWGIIGVLLFKKQWRKKLFMFAEVTMDNVFVAVALRVAKIKRVREGI</sequence>
<dbReference type="Proteomes" id="UP000326396">
    <property type="component" value="Linkage Group LG8"/>
</dbReference>
<evidence type="ECO:0000256" key="9">
    <source>
        <dbReference type="ARBA" id="ARBA00023136"/>
    </source>
</evidence>
<proteinExistence type="inferred from homology"/>
<dbReference type="SUPFAM" id="SSF52047">
    <property type="entry name" value="RNI-like"/>
    <property type="match status" value="1"/>
</dbReference>
<keyword evidence="7" id="KW-0677">Repeat</keyword>
<keyword evidence="10" id="KW-0325">Glycoprotein</keyword>
<feature type="domain" description="Leucine-rich repeat-containing N-terminal plant-type" evidence="13">
    <location>
        <begin position="99"/>
        <end position="135"/>
    </location>
</feature>
<dbReference type="GO" id="GO:0005886">
    <property type="term" value="C:plasma membrane"/>
    <property type="evidence" value="ECO:0007669"/>
    <property type="project" value="UniProtKB-SubCell"/>
</dbReference>
<dbReference type="GO" id="GO:0006952">
    <property type="term" value="P:defense response"/>
    <property type="evidence" value="ECO:0007669"/>
    <property type="project" value="UniProtKB-ARBA"/>
</dbReference>
<keyword evidence="5 12" id="KW-0812">Transmembrane</keyword>
<evidence type="ECO:0000256" key="12">
    <source>
        <dbReference type="SAM" id="Phobius"/>
    </source>
</evidence>
<evidence type="ECO:0000259" key="13">
    <source>
        <dbReference type="Pfam" id="PF08263"/>
    </source>
</evidence>
<protein>
    <submittedName>
        <fullName evidence="15">Uncharacterized protein</fullName>
    </submittedName>
</protein>
<dbReference type="OrthoDB" id="1060944at2759"/>
<dbReference type="GO" id="GO:0051707">
    <property type="term" value="P:response to other organism"/>
    <property type="evidence" value="ECO:0007669"/>
    <property type="project" value="UniProtKB-ARBA"/>
</dbReference>
<evidence type="ECO:0000256" key="3">
    <source>
        <dbReference type="ARBA" id="ARBA00022475"/>
    </source>
</evidence>
<dbReference type="InterPro" id="IPR001611">
    <property type="entry name" value="Leu-rich_rpt"/>
</dbReference>
<dbReference type="PANTHER" id="PTHR48063:SF112">
    <property type="entry name" value="RECEPTOR LIKE PROTEIN 30-LIKE"/>
    <property type="match status" value="1"/>
</dbReference>
<reference evidence="15 16" key="1">
    <citation type="submission" date="2019-05" db="EMBL/GenBank/DDBJ databases">
        <title>Mikania micrantha, genome provides insights into the molecular mechanism of rapid growth.</title>
        <authorList>
            <person name="Liu B."/>
        </authorList>
    </citation>
    <scope>NUCLEOTIDE SEQUENCE [LARGE SCALE GENOMIC DNA]</scope>
    <source>
        <strain evidence="15">NLD-2019</strain>
        <tissue evidence="15">Leaf</tissue>
    </source>
</reference>
<organism evidence="15 16">
    <name type="scientific">Mikania micrantha</name>
    <name type="common">bitter vine</name>
    <dbReference type="NCBI Taxonomy" id="192012"/>
    <lineage>
        <taxon>Eukaryota</taxon>
        <taxon>Viridiplantae</taxon>
        <taxon>Streptophyta</taxon>
        <taxon>Embryophyta</taxon>
        <taxon>Tracheophyta</taxon>
        <taxon>Spermatophyta</taxon>
        <taxon>Magnoliopsida</taxon>
        <taxon>eudicotyledons</taxon>
        <taxon>Gunneridae</taxon>
        <taxon>Pentapetalae</taxon>
        <taxon>asterids</taxon>
        <taxon>campanulids</taxon>
        <taxon>Asterales</taxon>
        <taxon>Asteraceae</taxon>
        <taxon>Asteroideae</taxon>
        <taxon>Heliantheae alliance</taxon>
        <taxon>Eupatorieae</taxon>
        <taxon>Mikania</taxon>
    </lineage>
</organism>
<evidence type="ECO:0000256" key="7">
    <source>
        <dbReference type="ARBA" id="ARBA00022737"/>
    </source>
</evidence>
<dbReference type="EMBL" id="SZYD01000018">
    <property type="protein sequence ID" value="KAD2804599.1"/>
    <property type="molecule type" value="Genomic_DNA"/>
</dbReference>
<comment type="similarity">
    <text evidence="2">Belongs to the RLP family.</text>
</comment>
<comment type="subcellular location">
    <subcellularLocation>
        <location evidence="1">Cell membrane</location>
        <topology evidence="1">Single-pass type I membrane protein</topology>
    </subcellularLocation>
</comment>
<evidence type="ECO:0000256" key="8">
    <source>
        <dbReference type="ARBA" id="ARBA00022989"/>
    </source>
</evidence>
<dbReference type="FunFam" id="3.80.10.10:FF:000383">
    <property type="entry name" value="Leucine-rich repeat receptor protein kinase EMS1"/>
    <property type="match status" value="2"/>
</dbReference>